<name>A0A5M3MA77_CONPW</name>
<dbReference type="EMBL" id="JH711588">
    <property type="protein sequence ID" value="EIW75690.1"/>
    <property type="molecule type" value="Genomic_DNA"/>
</dbReference>
<dbReference type="RefSeq" id="XP_007774376.1">
    <property type="nucleotide sequence ID" value="XM_007776186.1"/>
</dbReference>
<organism evidence="1 2">
    <name type="scientific">Coniophora puteana (strain RWD-64-598)</name>
    <name type="common">Brown rot fungus</name>
    <dbReference type="NCBI Taxonomy" id="741705"/>
    <lineage>
        <taxon>Eukaryota</taxon>
        <taxon>Fungi</taxon>
        <taxon>Dikarya</taxon>
        <taxon>Basidiomycota</taxon>
        <taxon>Agaricomycotina</taxon>
        <taxon>Agaricomycetes</taxon>
        <taxon>Agaricomycetidae</taxon>
        <taxon>Boletales</taxon>
        <taxon>Coniophorineae</taxon>
        <taxon>Coniophoraceae</taxon>
        <taxon>Coniophora</taxon>
    </lineage>
</organism>
<dbReference type="Gene3D" id="3.80.10.10">
    <property type="entry name" value="Ribonuclease Inhibitor"/>
    <property type="match status" value="1"/>
</dbReference>
<sequence>MNRPSNCQDRNNEEPGNAQAHPALFISEITYHLASFVASKSDLVSLALTCHALSEPALDMLWTDPPSMLPLLLHLPGKPVEVVEDEQDKGVKKTVSLNHAFTIEDWDAFLKRARRVTWLAQATSHRIDSEYEPEVTYHDISPNVFRELCSAPTDIIFPRLKQLQWGVPPEYAEHALPFLRMILKPTITDLEIYPFPIAESDFLMSLEQSLPNLNVFRYREQEIFAAPGEDITTAKFEAFNALRSRIIRSWKRVENLWCGYLDLDALNHLAGLKGFKVARIPLAPSIVSLPFPPGSFPSLQALTTFAPEGQSLRIFADFLRVVKIPFVNLHLGAGFIEATAFEDLIRVLVDSEHTDKMEALRIEELTFHRADGDGVTMPVMEPLFAFANLRELFIDVLRVVRLDDGDILRMAEAWPNLERFSINMRSGWKQESSITLRGLRSLVERLPHLFELRIAIDASAEVEGLDLGAFELAPGYAANDDCMLFRLDLLDSKIGDNHNEVAAYIADIFRGYDLQLEDVPLAWTFGFVPRDLLAECMLYKPGWNHVSNLLYAATEEAWGKDILD</sequence>
<evidence type="ECO:0008006" key="3">
    <source>
        <dbReference type="Google" id="ProtNLM"/>
    </source>
</evidence>
<reference evidence="2" key="1">
    <citation type="journal article" date="2012" name="Science">
        <title>The Paleozoic origin of enzymatic lignin decomposition reconstructed from 31 fungal genomes.</title>
        <authorList>
            <person name="Floudas D."/>
            <person name="Binder M."/>
            <person name="Riley R."/>
            <person name="Barry K."/>
            <person name="Blanchette R.A."/>
            <person name="Henrissat B."/>
            <person name="Martinez A.T."/>
            <person name="Otillar R."/>
            <person name="Spatafora J.W."/>
            <person name="Yadav J.S."/>
            <person name="Aerts A."/>
            <person name="Benoit I."/>
            <person name="Boyd A."/>
            <person name="Carlson A."/>
            <person name="Copeland A."/>
            <person name="Coutinho P.M."/>
            <person name="de Vries R.P."/>
            <person name="Ferreira P."/>
            <person name="Findley K."/>
            <person name="Foster B."/>
            <person name="Gaskell J."/>
            <person name="Glotzer D."/>
            <person name="Gorecki P."/>
            <person name="Heitman J."/>
            <person name="Hesse C."/>
            <person name="Hori C."/>
            <person name="Igarashi K."/>
            <person name="Jurgens J.A."/>
            <person name="Kallen N."/>
            <person name="Kersten P."/>
            <person name="Kohler A."/>
            <person name="Kuees U."/>
            <person name="Kumar T.K.A."/>
            <person name="Kuo A."/>
            <person name="LaButti K."/>
            <person name="Larrondo L.F."/>
            <person name="Lindquist E."/>
            <person name="Ling A."/>
            <person name="Lombard V."/>
            <person name="Lucas S."/>
            <person name="Lundell T."/>
            <person name="Martin R."/>
            <person name="McLaughlin D.J."/>
            <person name="Morgenstern I."/>
            <person name="Morin E."/>
            <person name="Murat C."/>
            <person name="Nagy L.G."/>
            <person name="Nolan M."/>
            <person name="Ohm R.A."/>
            <person name="Patyshakuliyeva A."/>
            <person name="Rokas A."/>
            <person name="Ruiz-Duenas F.J."/>
            <person name="Sabat G."/>
            <person name="Salamov A."/>
            <person name="Samejima M."/>
            <person name="Schmutz J."/>
            <person name="Slot J.C."/>
            <person name="St John F."/>
            <person name="Stenlid J."/>
            <person name="Sun H."/>
            <person name="Sun S."/>
            <person name="Syed K."/>
            <person name="Tsang A."/>
            <person name="Wiebenga A."/>
            <person name="Young D."/>
            <person name="Pisabarro A."/>
            <person name="Eastwood D.C."/>
            <person name="Martin F."/>
            <person name="Cullen D."/>
            <person name="Grigoriev I.V."/>
            <person name="Hibbett D.S."/>
        </authorList>
    </citation>
    <scope>NUCLEOTIDE SEQUENCE [LARGE SCALE GENOMIC DNA]</scope>
    <source>
        <strain evidence="2">RWD-64-598 SS2</strain>
    </source>
</reference>
<dbReference type="InterPro" id="IPR032675">
    <property type="entry name" value="LRR_dom_sf"/>
</dbReference>
<comment type="caution">
    <text evidence="1">The sequence shown here is derived from an EMBL/GenBank/DDBJ whole genome shotgun (WGS) entry which is preliminary data.</text>
</comment>
<dbReference type="GeneID" id="19210938"/>
<proteinExistence type="predicted"/>
<evidence type="ECO:0000313" key="1">
    <source>
        <dbReference type="EMBL" id="EIW75690.1"/>
    </source>
</evidence>
<gene>
    <name evidence="1" type="ORF">CONPUDRAFT_85380</name>
</gene>
<dbReference type="Proteomes" id="UP000053558">
    <property type="component" value="Unassembled WGS sequence"/>
</dbReference>
<evidence type="ECO:0000313" key="2">
    <source>
        <dbReference type="Proteomes" id="UP000053558"/>
    </source>
</evidence>
<dbReference type="AlphaFoldDB" id="A0A5M3MA77"/>
<dbReference type="KEGG" id="cput:CONPUDRAFT_85380"/>
<dbReference type="OMA" id="FAFANLR"/>
<accession>A0A5M3MA77</accession>
<dbReference type="OrthoDB" id="3543113at2759"/>
<protein>
    <recommendedName>
        <fullName evidence="3">F-box domain-containing protein</fullName>
    </recommendedName>
</protein>
<keyword evidence="2" id="KW-1185">Reference proteome</keyword>